<dbReference type="InterPro" id="IPR001387">
    <property type="entry name" value="Cro/C1-type_HTH"/>
</dbReference>
<dbReference type="InterPro" id="IPR010982">
    <property type="entry name" value="Lambda_DNA-bd_dom_sf"/>
</dbReference>
<proteinExistence type="predicted"/>
<feature type="domain" description="HTH cro/C1-type" evidence="1">
    <location>
        <begin position="3"/>
        <end position="58"/>
    </location>
</feature>
<dbReference type="Proteomes" id="UP000640335">
    <property type="component" value="Unassembled WGS sequence"/>
</dbReference>
<dbReference type="CDD" id="cd00093">
    <property type="entry name" value="HTH_XRE"/>
    <property type="match status" value="1"/>
</dbReference>
<dbReference type="EMBL" id="JACSQZ010000027">
    <property type="protein sequence ID" value="MBD7915223.1"/>
    <property type="molecule type" value="Genomic_DNA"/>
</dbReference>
<dbReference type="Gene3D" id="1.10.260.40">
    <property type="entry name" value="lambda repressor-like DNA-binding domains"/>
    <property type="match status" value="1"/>
</dbReference>
<protein>
    <submittedName>
        <fullName evidence="2">Helix-turn-helix domain-containing protein</fullName>
    </submittedName>
</protein>
<dbReference type="RefSeq" id="WP_191749986.1">
    <property type="nucleotide sequence ID" value="NZ_JACSQZ010000027.1"/>
</dbReference>
<organism evidence="2 3">
    <name type="scientific">Clostridium gallinarum</name>
    <dbReference type="NCBI Taxonomy" id="2762246"/>
    <lineage>
        <taxon>Bacteria</taxon>
        <taxon>Bacillati</taxon>
        <taxon>Bacillota</taxon>
        <taxon>Clostridia</taxon>
        <taxon>Eubacteriales</taxon>
        <taxon>Clostridiaceae</taxon>
        <taxon>Clostridium</taxon>
    </lineage>
</organism>
<evidence type="ECO:0000313" key="2">
    <source>
        <dbReference type="EMBL" id="MBD7915223.1"/>
    </source>
</evidence>
<reference evidence="2 3" key="1">
    <citation type="submission" date="2020-08" db="EMBL/GenBank/DDBJ databases">
        <title>A Genomic Blueprint of the Chicken Gut Microbiome.</title>
        <authorList>
            <person name="Gilroy R."/>
            <person name="Ravi A."/>
            <person name="Getino M."/>
            <person name="Pursley I."/>
            <person name="Horton D.L."/>
            <person name="Alikhan N.-F."/>
            <person name="Baker D."/>
            <person name="Gharbi K."/>
            <person name="Hall N."/>
            <person name="Watson M."/>
            <person name="Adriaenssens E.M."/>
            <person name="Foster-Nyarko E."/>
            <person name="Jarju S."/>
            <person name="Secka A."/>
            <person name="Antonio M."/>
            <person name="Oren A."/>
            <person name="Chaudhuri R."/>
            <person name="La Ragione R.M."/>
            <person name="Hildebrand F."/>
            <person name="Pallen M.J."/>
        </authorList>
    </citation>
    <scope>NUCLEOTIDE SEQUENCE [LARGE SCALE GENOMIC DNA]</scope>
    <source>
        <strain evidence="2 3">Sa3CUN1</strain>
    </source>
</reference>
<name>A0ABR8Q469_9CLOT</name>
<evidence type="ECO:0000313" key="3">
    <source>
        <dbReference type="Proteomes" id="UP000640335"/>
    </source>
</evidence>
<dbReference type="SMART" id="SM00530">
    <property type="entry name" value="HTH_XRE"/>
    <property type="match status" value="1"/>
</dbReference>
<dbReference type="PROSITE" id="PS50943">
    <property type="entry name" value="HTH_CROC1"/>
    <property type="match status" value="1"/>
</dbReference>
<dbReference type="Pfam" id="PF01381">
    <property type="entry name" value="HTH_3"/>
    <property type="match status" value="1"/>
</dbReference>
<comment type="caution">
    <text evidence="2">The sequence shown here is derived from an EMBL/GenBank/DDBJ whole genome shotgun (WGS) entry which is preliminary data.</text>
</comment>
<dbReference type="SUPFAM" id="SSF47413">
    <property type="entry name" value="lambda repressor-like DNA-binding domains"/>
    <property type="match status" value="1"/>
</dbReference>
<gene>
    <name evidence="2" type="ORF">H9660_08695</name>
</gene>
<accession>A0ABR8Q469</accession>
<keyword evidence="3" id="KW-1185">Reference proteome</keyword>
<sequence length="64" mass="7039">MNVKLARIKAGLTQKELAALIGLSNVTIVKIEKGNYDSLTRATMIKIAKALNSDVQTLFFSEEE</sequence>
<evidence type="ECO:0000259" key="1">
    <source>
        <dbReference type="PROSITE" id="PS50943"/>
    </source>
</evidence>